<accession>A0ABR4L4H6</accession>
<feature type="region of interest" description="Disordered" evidence="1">
    <location>
        <begin position="130"/>
        <end position="150"/>
    </location>
</feature>
<evidence type="ECO:0000256" key="1">
    <source>
        <dbReference type="SAM" id="MobiDB-lite"/>
    </source>
</evidence>
<dbReference type="SUPFAM" id="SSF48403">
    <property type="entry name" value="Ankyrin repeat"/>
    <property type="match status" value="1"/>
</dbReference>
<dbReference type="RefSeq" id="XP_070904366.1">
    <property type="nucleotide sequence ID" value="XM_071044296.1"/>
</dbReference>
<comment type="caution">
    <text evidence="2">The sequence shown here is derived from an EMBL/GenBank/DDBJ whole genome shotgun (WGS) entry which is preliminary data.</text>
</comment>
<gene>
    <name evidence="2" type="ORF">BJX68DRAFT_261871</name>
</gene>
<dbReference type="InterPro" id="IPR036770">
    <property type="entry name" value="Ankyrin_rpt-contain_sf"/>
</dbReference>
<dbReference type="Pfam" id="PF12796">
    <property type="entry name" value="Ank_2"/>
    <property type="match status" value="1"/>
</dbReference>
<protein>
    <recommendedName>
        <fullName evidence="4">Ankyrin repeat-containing domain protein</fullName>
    </recommendedName>
</protein>
<organism evidence="2 3">
    <name type="scientific">Aspergillus pseudodeflectus</name>
    <dbReference type="NCBI Taxonomy" id="176178"/>
    <lineage>
        <taxon>Eukaryota</taxon>
        <taxon>Fungi</taxon>
        <taxon>Dikarya</taxon>
        <taxon>Ascomycota</taxon>
        <taxon>Pezizomycotina</taxon>
        <taxon>Eurotiomycetes</taxon>
        <taxon>Eurotiomycetidae</taxon>
        <taxon>Eurotiales</taxon>
        <taxon>Aspergillaceae</taxon>
        <taxon>Aspergillus</taxon>
        <taxon>Aspergillus subgen. Nidulantes</taxon>
    </lineage>
</organism>
<proteinExistence type="predicted"/>
<dbReference type="GeneID" id="98159460"/>
<evidence type="ECO:0000313" key="2">
    <source>
        <dbReference type="EMBL" id="KAL2859432.1"/>
    </source>
</evidence>
<reference evidence="2 3" key="1">
    <citation type="submission" date="2024-07" db="EMBL/GenBank/DDBJ databases">
        <title>Section-level genome sequencing and comparative genomics of Aspergillus sections Usti and Cavernicolus.</title>
        <authorList>
            <consortium name="Lawrence Berkeley National Laboratory"/>
            <person name="Nybo J.L."/>
            <person name="Vesth T.C."/>
            <person name="Theobald S."/>
            <person name="Frisvad J.C."/>
            <person name="Larsen T.O."/>
            <person name="Kjaerboelling I."/>
            <person name="Rothschild-Mancinelli K."/>
            <person name="Lyhne E.K."/>
            <person name="Kogle M.E."/>
            <person name="Barry K."/>
            <person name="Clum A."/>
            <person name="Na H."/>
            <person name="Ledsgaard L."/>
            <person name="Lin J."/>
            <person name="Lipzen A."/>
            <person name="Kuo A."/>
            <person name="Riley R."/>
            <person name="Mondo S."/>
            <person name="LaButti K."/>
            <person name="Haridas S."/>
            <person name="Pangalinan J."/>
            <person name="Salamov A.A."/>
            <person name="Simmons B.A."/>
            <person name="Magnuson J.K."/>
            <person name="Chen J."/>
            <person name="Drula E."/>
            <person name="Henrissat B."/>
            <person name="Wiebenga A."/>
            <person name="Lubbers R.J."/>
            <person name="Gomes A.C."/>
            <person name="Macurrencykelacurrency M.R."/>
            <person name="Stajich J."/>
            <person name="Grigoriev I.V."/>
            <person name="Mortensen U.H."/>
            <person name="De vries R.P."/>
            <person name="Baker S.E."/>
            <person name="Andersen M.R."/>
        </authorList>
    </citation>
    <scope>NUCLEOTIDE SEQUENCE [LARGE SCALE GENOMIC DNA]</scope>
    <source>
        <strain evidence="2 3">CBS 756.74</strain>
    </source>
</reference>
<dbReference type="InterPro" id="IPR002110">
    <property type="entry name" value="Ankyrin_rpt"/>
</dbReference>
<evidence type="ECO:0000313" key="3">
    <source>
        <dbReference type="Proteomes" id="UP001610444"/>
    </source>
</evidence>
<name>A0ABR4L4H6_9EURO</name>
<dbReference type="Gene3D" id="1.25.40.20">
    <property type="entry name" value="Ankyrin repeat-containing domain"/>
    <property type="match status" value="1"/>
</dbReference>
<keyword evidence="3" id="KW-1185">Reference proteome</keyword>
<dbReference type="EMBL" id="JBFXLR010000003">
    <property type="protein sequence ID" value="KAL2859432.1"/>
    <property type="molecule type" value="Genomic_DNA"/>
</dbReference>
<feature type="compositionally biased region" description="Basic and acidic residues" evidence="1">
    <location>
        <begin position="139"/>
        <end position="150"/>
    </location>
</feature>
<dbReference type="Proteomes" id="UP001610444">
    <property type="component" value="Unassembled WGS sequence"/>
</dbReference>
<sequence length="161" mass="16303">MPLASHSPAPQDLNELIQANKHLYTLLSTTLYKRNVAENEGSALMWASSHGRATTAAKSLAAGAAVDHSPFFQAAMNGHADVTALLVDAEGALGDDGTVKGSGRLTPLWLAAQQGHVEVVKSLVFRDGGAGGAAGGAGRGRDKATGDRGGKRACGCGQGLA</sequence>
<evidence type="ECO:0008006" key="4">
    <source>
        <dbReference type="Google" id="ProtNLM"/>
    </source>
</evidence>